<dbReference type="EMBL" id="UINC01002248">
    <property type="protein sequence ID" value="SUZ94582.1"/>
    <property type="molecule type" value="Genomic_DNA"/>
</dbReference>
<sequence length="69" mass="7376">MTQGLLDFAIDCSDGRIITFEFHGYALSEITEGQIAGRVCKVLGKGDEIIADHRGGSIFGRIVGHGLRG</sequence>
<name>A0A381RRQ4_9ZZZZ</name>
<reference evidence="1" key="1">
    <citation type="submission" date="2018-05" db="EMBL/GenBank/DDBJ databases">
        <authorList>
            <person name="Lanie J.A."/>
            <person name="Ng W.-L."/>
            <person name="Kazmierczak K.M."/>
            <person name="Andrzejewski T.M."/>
            <person name="Davidsen T.M."/>
            <person name="Wayne K.J."/>
            <person name="Tettelin H."/>
            <person name="Glass J.I."/>
            <person name="Rusch D."/>
            <person name="Podicherti R."/>
            <person name="Tsui H.-C.T."/>
            <person name="Winkler M.E."/>
        </authorList>
    </citation>
    <scope>NUCLEOTIDE SEQUENCE</scope>
</reference>
<accession>A0A381RRQ4</accession>
<organism evidence="1">
    <name type="scientific">marine metagenome</name>
    <dbReference type="NCBI Taxonomy" id="408172"/>
    <lineage>
        <taxon>unclassified sequences</taxon>
        <taxon>metagenomes</taxon>
        <taxon>ecological metagenomes</taxon>
    </lineage>
</organism>
<proteinExistence type="predicted"/>
<protein>
    <submittedName>
        <fullName evidence="1">Uncharacterized protein</fullName>
    </submittedName>
</protein>
<gene>
    <name evidence="1" type="ORF">METZ01_LOCUS47436</name>
</gene>
<evidence type="ECO:0000313" key="1">
    <source>
        <dbReference type="EMBL" id="SUZ94582.1"/>
    </source>
</evidence>
<dbReference type="AlphaFoldDB" id="A0A381RRQ4"/>